<evidence type="ECO:0000313" key="3">
    <source>
        <dbReference type="Proteomes" id="UP000233556"/>
    </source>
</evidence>
<organism evidence="2 3">
    <name type="scientific">Limosa lapponica baueri</name>
    <dbReference type="NCBI Taxonomy" id="1758121"/>
    <lineage>
        <taxon>Eukaryota</taxon>
        <taxon>Metazoa</taxon>
        <taxon>Chordata</taxon>
        <taxon>Craniata</taxon>
        <taxon>Vertebrata</taxon>
        <taxon>Euteleostomi</taxon>
        <taxon>Archelosauria</taxon>
        <taxon>Archosauria</taxon>
        <taxon>Dinosauria</taxon>
        <taxon>Saurischia</taxon>
        <taxon>Theropoda</taxon>
        <taxon>Coelurosauria</taxon>
        <taxon>Aves</taxon>
        <taxon>Neognathae</taxon>
        <taxon>Neoaves</taxon>
        <taxon>Charadriiformes</taxon>
        <taxon>Scolopacidae</taxon>
        <taxon>Limosa</taxon>
    </lineage>
</organism>
<evidence type="ECO:0000313" key="2">
    <source>
        <dbReference type="EMBL" id="PKU40851.1"/>
    </source>
</evidence>
<dbReference type="OrthoDB" id="9219298at2759"/>
<evidence type="ECO:0000256" key="1">
    <source>
        <dbReference type="SAM" id="MobiDB-lite"/>
    </source>
</evidence>
<dbReference type="EMBL" id="KZ506196">
    <property type="protein sequence ID" value="PKU40851.1"/>
    <property type="molecule type" value="Genomic_DNA"/>
</dbReference>
<protein>
    <submittedName>
        <fullName evidence="2">Protein pxr1-like</fullName>
    </submittedName>
</protein>
<dbReference type="Proteomes" id="UP000233556">
    <property type="component" value="Unassembled WGS sequence"/>
</dbReference>
<accession>A0A2I0U4C3</accession>
<gene>
    <name evidence="2" type="ORF">llap_8839</name>
</gene>
<keyword evidence="3" id="KW-1185">Reference proteome</keyword>
<proteinExistence type="predicted"/>
<sequence length="99" mass="10725">MPATSKMDGLLAKAETISDCGSTSMITYLRREKKLLHNSTWERGVRRCVRNSSANTKVSEEEGGGGVPGTKAEIPLQPMVKTLGKQTVPLQPMKDPAPE</sequence>
<feature type="region of interest" description="Disordered" evidence="1">
    <location>
        <begin position="52"/>
        <end position="75"/>
    </location>
</feature>
<name>A0A2I0U4C3_LIMLA</name>
<reference evidence="3" key="2">
    <citation type="submission" date="2017-12" db="EMBL/GenBank/DDBJ databases">
        <title>Genome sequence of the Bar-tailed Godwit (Limosa lapponica baueri).</title>
        <authorList>
            <person name="Lima N.C.B."/>
            <person name="Parody-Merino A.M."/>
            <person name="Battley P.F."/>
            <person name="Fidler A.E."/>
            <person name="Prosdocimi F."/>
        </authorList>
    </citation>
    <scope>NUCLEOTIDE SEQUENCE [LARGE SCALE GENOMIC DNA]</scope>
</reference>
<dbReference type="AlphaFoldDB" id="A0A2I0U4C3"/>
<reference evidence="3" key="1">
    <citation type="submission" date="2017-11" db="EMBL/GenBank/DDBJ databases">
        <authorList>
            <person name="Lima N.C."/>
            <person name="Parody-Merino A.M."/>
            <person name="Battley P.F."/>
            <person name="Fidler A.E."/>
            <person name="Prosdocimi F."/>
        </authorList>
    </citation>
    <scope>NUCLEOTIDE SEQUENCE [LARGE SCALE GENOMIC DNA]</scope>
</reference>